<evidence type="ECO:0000313" key="2">
    <source>
        <dbReference type="Proteomes" id="UP000281028"/>
    </source>
</evidence>
<sequence>MKKVKPVFALLGAALFFASCGSAPSPVEYNNKLMTIINENEKNMNAMNTAMSAQDFTKAETVRKTWSEQLGKSISEVDKMEAIKDDEGLKSSVAEGLKDYKKVVEEDYKSLIGLRAKEKEGDSTVQAGILATLEKINHSLETTGGKINKAAADFEKKFSK</sequence>
<gene>
    <name evidence="1" type="ORF">ECE50_000535</name>
</gene>
<dbReference type="PROSITE" id="PS51257">
    <property type="entry name" value="PROKAR_LIPOPROTEIN"/>
    <property type="match status" value="1"/>
</dbReference>
<keyword evidence="2" id="KW-1185">Reference proteome</keyword>
<evidence type="ECO:0000313" key="1">
    <source>
        <dbReference type="EMBL" id="NSL85297.1"/>
    </source>
</evidence>
<comment type="caution">
    <text evidence="1">The sequence shown here is derived from an EMBL/GenBank/DDBJ whole genome shotgun (WGS) entry which is preliminary data.</text>
</comment>
<organism evidence="1 2">
    <name type="scientific">Chitinophaga solisilvae</name>
    <dbReference type="NCBI Taxonomy" id="1233460"/>
    <lineage>
        <taxon>Bacteria</taxon>
        <taxon>Pseudomonadati</taxon>
        <taxon>Bacteroidota</taxon>
        <taxon>Chitinophagia</taxon>
        <taxon>Chitinophagales</taxon>
        <taxon>Chitinophagaceae</taxon>
        <taxon>Chitinophaga</taxon>
    </lineage>
</organism>
<name>A0A3S1CYZ1_9BACT</name>
<dbReference type="AlphaFoldDB" id="A0A3S1CYZ1"/>
<dbReference type="Proteomes" id="UP000281028">
    <property type="component" value="Unassembled WGS sequence"/>
</dbReference>
<dbReference type="OrthoDB" id="1150657at2"/>
<proteinExistence type="predicted"/>
<accession>A0A3S1CYZ1</accession>
<dbReference type="EMBL" id="RIAR02000001">
    <property type="protein sequence ID" value="NSL85297.1"/>
    <property type="molecule type" value="Genomic_DNA"/>
</dbReference>
<protein>
    <submittedName>
        <fullName evidence="1">Uncharacterized protein</fullName>
    </submittedName>
</protein>
<reference evidence="1" key="1">
    <citation type="submission" date="2020-05" db="EMBL/GenBank/DDBJ databases">
        <title>Chitinophaga laudate sp. nov., isolated from a tropical peat swamp.</title>
        <authorList>
            <person name="Goh C.B.S."/>
            <person name="Lee M.S."/>
            <person name="Parimannan S."/>
            <person name="Pasbakhsh P."/>
            <person name="Yule C.M."/>
            <person name="Rajandas H."/>
            <person name="Loke S."/>
            <person name="Croft L."/>
            <person name="Tan J.B.L."/>
        </authorList>
    </citation>
    <scope>NUCLEOTIDE SEQUENCE</scope>
    <source>
        <strain evidence="1">Mgbs1</strain>
    </source>
</reference>